<dbReference type="InterPro" id="IPR005302">
    <property type="entry name" value="MoCF_Sase_C"/>
</dbReference>
<organism evidence="2">
    <name type="scientific">Aquifex aeolicus</name>
    <dbReference type="NCBI Taxonomy" id="63363"/>
    <lineage>
        <taxon>Bacteria</taxon>
        <taxon>Pseudomonadati</taxon>
        <taxon>Aquificota</taxon>
        <taxon>Aquificia</taxon>
        <taxon>Aquificales</taxon>
        <taxon>Aquificaceae</taxon>
        <taxon>Aquifex</taxon>
    </lineage>
</organism>
<evidence type="ECO:0000313" key="2">
    <source>
        <dbReference type="EMBL" id="HHJ63517.1"/>
    </source>
</evidence>
<dbReference type="AlphaFoldDB" id="A0A7C5Q3M6"/>
<comment type="caution">
    <text evidence="2">The sequence shown here is derived from an EMBL/GenBank/DDBJ whole genome shotgun (WGS) entry which is preliminary data.</text>
</comment>
<protein>
    <submittedName>
        <fullName evidence="2">MOSC domain-containing protein</fullName>
    </submittedName>
</protein>
<dbReference type="EMBL" id="DRNB01000041">
    <property type="protein sequence ID" value="HHJ63517.1"/>
    <property type="molecule type" value="Genomic_DNA"/>
</dbReference>
<feature type="domain" description="MOSC" evidence="1">
    <location>
        <begin position="96"/>
        <end position="255"/>
    </location>
</feature>
<dbReference type="SUPFAM" id="SSF141673">
    <property type="entry name" value="MOSC N-terminal domain-like"/>
    <property type="match status" value="1"/>
</dbReference>
<accession>A0A7C5Q3M6</accession>
<reference evidence="2" key="1">
    <citation type="journal article" date="2020" name="mSystems">
        <title>Genome- and Community-Level Interaction Insights into Carbon Utilization and Element Cycling Functions of Hydrothermarchaeota in Hydrothermal Sediment.</title>
        <authorList>
            <person name="Zhou Z."/>
            <person name="Liu Y."/>
            <person name="Xu W."/>
            <person name="Pan J."/>
            <person name="Luo Z.H."/>
            <person name="Li M."/>
        </authorList>
    </citation>
    <scope>NUCLEOTIDE SEQUENCE [LARGE SCALE GENOMIC DNA]</scope>
    <source>
        <strain evidence="2">HyVt-501</strain>
    </source>
</reference>
<dbReference type="Proteomes" id="UP000885792">
    <property type="component" value="Unassembled WGS sequence"/>
</dbReference>
<dbReference type="Pfam" id="PF03473">
    <property type="entry name" value="MOSC"/>
    <property type="match status" value="1"/>
</dbReference>
<proteinExistence type="predicted"/>
<dbReference type="InterPro" id="IPR011037">
    <property type="entry name" value="Pyrv_Knase-like_insert_dom_sf"/>
</dbReference>
<sequence>MNDRPILARIRVFPFKGLDPQEVTSATVVRNGSLKHDREFALFDAEGRVVSGKREKKIHRIRSQIDFETEVMRFRYGRRTYEFSFSEEKAVEDFFSEILGYRVFLRRSTEGGFPDDRKAHGPTVVSRATLTEIAGWFALEEENVRRRFRTNLEIENVPPFWEDRLVRSEGGVTFRIGEVLLIGEGISRRCPVPTRDPDSGEELSGFVKRFVEMRERSLPRWSPKERFADTFYRLCINTSVPASEVGKTLRVGDEV</sequence>
<feature type="non-terminal residue" evidence="2">
    <location>
        <position position="255"/>
    </location>
</feature>
<gene>
    <name evidence="2" type="ORF">ENJ61_01275</name>
</gene>
<dbReference type="GO" id="GO:0030151">
    <property type="term" value="F:molybdenum ion binding"/>
    <property type="evidence" value="ECO:0007669"/>
    <property type="project" value="InterPro"/>
</dbReference>
<dbReference type="GO" id="GO:0003824">
    <property type="term" value="F:catalytic activity"/>
    <property type="evidence" value="ECO:0007669"/>
    <property type="project" value="InterPro"/>
</dbReference>
<dbReference type="InterPro" id="IPR005303">
    <property type="entry name" value="MOCOS_middle"/>
</dbReference>
<dbReference type="SUPFAM" id="SSF50800">
    <property type="entry name" value="PK beta-barrel domain-like"/>
    <property type="match status" value="1"/>
</dbReference>
<evidence type="ECO:0000259" key="1">
    <source>
        <dbReference type="PROSITE" id="PS51340"/>
    </source>
</evidence>
<dbReference type="PROSITE" id="PS51340">
    <property type="entry name" value="MOSC"/>
    <property type="match status" value="1"/>
</dbReference>
<dbReference type="Pfam" id="PF03476">
    <property type="entry name" value="MOSC_N"/>
    <property type="match status" value="1"/>
</dbReference>
<dbReference type="GO" id="GO:0030170">
    <property type="term" value="F:pyridoxal phosphate binding"/>
    <property type="evidence" value="ECO:0007669"/>
    <property type="project" value="InterPro"/>
</dbReference>
<name>A0A7C5Q3M6_AQUAO</name>